<dbReference type="PRINTS" id="PR00111">
    <property type="entry name" value="ABHYDROLASE"/>
</dbReference>
<dbReference type="GO" id="GO:0016020">
    <property type="term" value="C:membrane"/>
    <property type="evidence" value="ECO:0007669"/>
    <property type="project" value="TreeGrafter"/>
</dbReference>
<organism evidence="2">
    <name type="scientific">marine metagenome</name>
    <dbReference type="NCBI Taxonomy" id="408172"/>
    <lineage>
        <taxon>unclassified sequences</taxon>
        <taxon>metagenomes</taxon>
        <taxon>ecological metagenomes</taxon>
    </lineage>
</organism>
<dbReference type="InterPro" id="IPR029058">
    <property type="entry name" value="AB_hydrolase_fold"/>
</dbReference>
<dbReference type="EMBL" id="UINC01000195">
    <property type="protein sequence ID" value="SUZ50900.1"/>
    <property type="molecule type" value="Genomic_DNA"/>
</dbReference>
<dbReference type="InterPro" id="IPR000073">
    <property type="entry name" value="AB_hydrolase_1"/>
</dbReference>
<evidence type="ECO:0000313" key="2">
    <source>
        <dbReference type="EMBL" id="SUZ50900.1"/>
    </source>
</evidence>
<sequence>MRSSRVGGEPEWFARALNTPSESSSIEVDGININYVCWGNESLPGVVLIHGSNAHLEWWRFVAPFLADQFRVVALDLSGNGDSDWRSEYTGEAYADEVRAVAREAISQPRPFVVGHSFGGFVALEAGYQYGPEFGGLVLVDYTVAPPETYNEWGLRAQREILGPRTTRVYEDLDTALDRFRLLPEQAWEHECVRKHIAKHSLRRVEGGWTWKFDPTMFDDLEMGADQHQKFARMGCRTAVILGETSGDEGAQSAPFMSEMTAGKLPSFSIPGTHHHLMFEEPIALAMGMKGILLSWLLEDGNEVMNESLNVYR</sequence>
<dbReference type="InterPro" id="IPR050266">
    <property type="entry name" value="AB_hydrolase_sf"/>
</dbReference>
<dbReference type="PANTHER" id="PTHR43798:SF33">
    <property type="entry name" value="HYDROLASE, PUTATIVE (AFU_ORTHOLOGUE AFUA_2G14860)-RELATED"/>
    <property type="match status" value="1"/>
</dbReference>
<gene>
    <name evidence="2" type="ORF">METZ01_LOCUS3754</name>
</gene>
<dbReference type="Gene3D" id="3.40.50.1820">
    <property type="entry name" value="alpha/beta hydrolase"/>
    <property type="match status" value="1"/>
</dbReference>
<protein>
    <recommendedName>
        <fullName evidence="1">AB hydrolase-1 domain-containing protein</fullName>
    </recommendedName>
</protein>
<dbReference type="Pfam" id="PF12697">
    <property type="entry name" value="Abhydrolase_6"/>
    <property type="match status" value="1"/>
</dbReference>
<dbReference type="PANTHER" id="PTHR43798">
    <property type="entry name" value="MONOACYLGLYCEROL LIPASE"/>
    <property type="match status" value="1"/>
</dbReference>
<feature type="domain" description="AB hydrolase-1" evidence="1">
    <location>
        <begin position="46"/>
        <end position="285"/>
    </location>
</feature>
<dbReference type="SUPFAM" id="SSF53474">
    <property type="entry name" value="alpha/beta-Hydrolases"/>
    <property type="match status" value="1"/>
</dbReference>
<accession>A0A381N8F0</accession>
<reference evidence="2" key="1">
    <citation type="submission" date="2018-05" db="EMBL/GenBank/DDBJ databases">
        <authorList>
            <person name="Lanie J.A."/>
            <person name="Ng W.-L."/>
            <person name="Kazmierczak K.M."/>
            <person name="Andrzejewski T.M."/>
            <person name="Davidsen T.M."/>
            <person name="Wayne K.J."/>
            <person name="Tettelin H."/>
            <person name="Glass J.I."/>
            <person name="Rusch D."/>
            <person name="Podicherti R."/>
            <person name="Tsui H.-C.T."/>
            <person name="Winkler M.E."/>
        </authorList>
    </citation>
    <scope>NUCLEOTIDE SEQUENCE</scope>
</reference>
<dbReference type="AlphaFoldDB" id="A0A381N8F0"/>
<evidence type="ECO:0000259" key="1">
    <source>
        <dbReference type="Pfam" id="PF12697"/>
    </source>
</evidence>
<proteinExistence type="predicted"/>
<name>A0A381N8F0_9ZZZZ</name>